<evidence type="ECO:0000313" key="2">
    <source>
        <dbReference type="Proteomes" id="UP000319004"/>
    </source>
</evidence>
<dbReference type="KEGG" id="snep:Enr13x_05220"/>
<protein>
    <submittedName>
        <fullName evidence="1">Uncharacterized protein</fullName>
    </submittedName>
</protein>
<keyword evidence="2" id="KW-1185">Reference proteome</keyword>
<reference evidence="1 2" key="1">
    <citation type="submission" date="2019-03" db="EMBL/GenBank/DDBJ databases">
        <title>Deep-cultivation of Planctomycetes and their phenomic and genomic characterization uncovers novel biology.</title>
        <authorList>
            <person name="Wiegand S."/>
            <person name="Jogler M."/>
            <person name="Boedeker C."/>
            <person name="Pinto D."/>
            <person name="Vollmers J."/>
            <person name="Rivas-Marin E."/>
            <person name="Kohn T."/>
            <person name="Peeters S.H."/>
            <person name="Heuer A."/>
            <person name="Rast P."/>
            <person name="Oberbeckmann S."/>
            <person name="Bunk B."/>
            <person name="Jeske O."/>
            <person name="Meyerdierks A."/>
            <person name="Storesund J.E."/>
            <person name="Kallscheuer N."/>
            <person name="Luecker S."/>
            <person name="Lage O.M."/>
            <person name="Pohl T."/>
            <person name="Merkel B.J."/>
            <person name="Hornburger P."/>
            <person name="Mueller R.-W."/>
            <person name="Bruemmer F."/>
            <person name="Labrenz M."/>
            <person name="Spormann A.M."/>
            <person name="Op den Camp H."/>
            <person name="Overmann J."/>
            <person name="Amann R."/>
            <person name="Jetten M.S.M."/>
            <person name="Mascher T."/>
            <person name="Medema M.H."/>
            <person name="Devos D.P."/>
            <person name="Kaster A.-K."/>
            <person name="Ovreas L."/>
            <person name="Rohde M."/>
            <person name="Galperin M.Y."/>
            <person name="Jogler C."/>
        </authorList>
    </citation>
    <scope>NUCLEOTIDE SEQUENCE [LARGE SCALE GENOMIC DNA]</scope>
    <source>
        <strain evidence="1 2">Enr13</strain>
    </source>
</reference>
<gene>
    <name evidence="1" type="ORF">Enr13x_05220</name>
</gene>
<dbReference type="EMBL" id="CP037423">
    <property type="protein sequence ID" value="QDV40687.1"/>
    <property type="molecule type" value="Genomic_DNA"/>
</dbReference>
<dbReference type="Proteomes" id="UP000319004">
    <property type="component" value="Chromosome"/>
</dbReference>
<organism evidence="1 2">
    <name type="scientific">Stieleria neptunia</name>
    <dbReference type="NCBI Taxonomy" id="2527979"/>
    <lineage>
        <taxon>Bacteria</taxon>
        <taxon>Pseudomonadati</taxon>
        <taxon>Planctomycetota</taxon>
        <taxon>Planctomycetia</taxon>
        <taxon>Pirellulales</taxon>
        <taxon>Pirellulaceae</taxon>
        <taxon>Stieleria</taxon>
    </lineage>
</organism>
<name>A0A518HIL4_9BACT</name>
<proteinExistence type="predicted"/>
<dbReference type="AlphaFoldDB" id="A0A518HIL4"/>
<dbReference type="RefSeq" id="WP_197455721.1">
    <property type="nucleotide sequence ID" value="NZ_CP037423.1"/>
</dbReference>
<sequence>MVLPTTPTHREIITTADIKDFAVLDPVKEVGVSLNALQRLLGVHVFPLDDLNQRHPSN</sequence>
<accession>A0A518HIL4</accession>
<evidence type="ECO:0000313" key="1">
    <source>
        <dbReference type="EMBL" id="QDV40687.1"/>
    </source>
</evidence>